<dbReference type="Pfam" id="PF00990">
    <property type="entry name" value="GGDEF"/>
    <property type="match status" value="1"/>
</dbReference>
<dbReference type="PANTHER" id="PTHR45138">
    <property type="entry name" value="REGULATORY COMPONENTS OF SENSORY TRANSDUCTION SYSTEM"/>
    <property type="match status" value="1"/>
</dbReference>
<feature type="domain" description="GGDEF" evidence="3">
    <location>
        <begin position="251"/>
        <end position="384"/>
    </location>
</feature>
<dbReference type="NCBIfam" id="TIGR00254">
    <property type="entry name" value="GGDEF"/>
    <property type="match status" value="1"/>
</dbReference>
<dbReference type="Gene3D" id="3.30.70.270">
    <property type="match status" value="1"/>
</dbReference>
<dbReference type="GO" id="GO:0005886">
    <property type="term" value="C:plasma membrane"/>
    <property type="evidence" value="ECO:0007669"/>
    <property type="project" value="TreeGrafter"/>
</dbReference>
<dbReference type="PANTHER" id="PTHR45138:SF24">
    <property type="entry name" value="DIGUANYLATE CYCLASE DGCC-RELATED"/>
    <property type="match status" value="1"/>
</dbReference>
<dbReference type="InterPro" id="IPR000160">
    <property type="entry name" value="GGDEF_dom"/>
</dbReference>
<dbReference type="CDD" id="cd01949">
    <property type="entry name" value="GGDEF"/>
    <property type="match status" value="1"/>
</dbReference>
<dbReference type="InterPro" id="IPR029787">
    <property type="entry name" value="Nucleotide_cyclase"/>
</dbReference>
<keyword evidence="2" id="KW-0472">Membrane</keyword>
<dbReference type="InterPro" id="IPR043128">
    <property type="entry name" value="Rev_trsase/Diguanyl_cyclase"/>
</dbReference>
<dbReference type="SMART" id="SM00267">
    <property type="entry name" value="GGDEF"/>
    <property type="match status" value="1"/>
</dbReference>
<dbReference type="GO" id="GO:1902201">
    <property type="term" value="P:negative regulation of bacterial-type flagellum-dependent cell motility"/>
    <property type="evidence" value="ECO:0007669"/>
    <property type="project" value="TreeGrafter"/>
</dbReference>
<dbReference type="STRING" id="1560234.SP90_13310"/>
<keyword evidence="2" id="KW-0812">Transmembrane</keyword>
<dbReference type="GO" id="GO:0043709">
    <property type="term" value="P:cell adhesion involved in single-species biofilm formation"/>
    <property type="evidence" value="ECO:0007669"/>
    <property type="project" value="TreeGrafter"/>
</dbReference>
<evidence type="ECO:0000313" key="5">
    <source>
        <dbReference type="Proteomes" id="UP000091979"/>
    </source>
</evidence>
<evidence type="ECO:0000313" key="4">
    <source>
        <dbReference type="EMBL" id="OBQ46268.1"/>
    </source>
</evidence>
<keyword evidence="5" id="KW-1185">Reference proteome</keyword>
<dbReference type="SUPFAM" id="SSF55073">
    <property type="entry name" value="Nucleotide cyclase"/>
    <property type="match status" value="1"/>
</dbReference>
<dbReference type="AlphaFoldDB" id="A0A1B7XA95"/>
<dbReference type="PATRIC" id="fig|1560234.3.peg.1775"/>
<organism evidence="4 5">
    <name type="scientific">Halodesulfovibrio spirochaetisodalis</name>
    <dbReference type="NCBI Taxonomy" id="1560234"/>
    <lineage>
        <taxon>Bacteria</taxon>
        <taxon>Pseudomonadati</taxon>
        <taxon>Thermodesulfobacteriota</taxon>
        <taxon>Desulfovibrionia</taxon>
        <taxon>Desulfovibrionales</taxon>
        <taxon>Desulfovibrionaceae</taxon>
        <taxon>Halodesulfovibrio</taxon>
    </lineage>
</organism>
<accession>A0A1B7XA95</accession>
<name>A0A1B7XA95_9BACT</name>
<dbReference type="PROSITE" id="PS50887">
    <property type="entry name" value="GGDEF"/>
    <property type="match status" value="1"/>
</dbReference>
<feature type="transmembrane region" description="Helical" evidence="2">
    <location>
        <begin position="60"/>
        <end position="82"/>
    </location>
</feature>
<proteinExistence type="predicted"/>
<comment type="caution">
    <text evidence="4">The sequence shown here is derived from an EMBL/GenBank/DDBJ whole genome shotgun (WGS) entry which is preliminary data.</text>
</comment>
<feature type="transmembrane region" description="Helical" evidence="2">
    <location>
        <begin position="6"/>
        <end position="27"/>
    </location>
</feature>
<feature type="transmembrane region" description="Helical" evidence="2">
    <location>
        <begin position="34"/>
        <end position="54"/>
    </location>
</feature>
<dbReference type="GO" id="GO:0052621">
    <property type="term" value="F:diguanylate cyclase activity"/>
    <property type="evidence" value="ECO:0007669"/>
    <property type="project" value="UniProtKB-EC"/>
</dbReference>
<keyword evidence="2" id="KW-1133">Transmembrane helix</keyword>
<dbReference type="EC" id="2.7.7.65" evidence="1"/>
<dbReference type="InterPro" id="IPR050469">
    <property type="entry name" value="Diguanylate_Cyclase"/>
</dbReference>
<evidence type="ECO:0000259" key="3">
    <source>
        <dbReference type="PROSITE" id="PS50887"/>
    </source>
</evidence>
<dbReference type="EMBL" id="JXMS01000027">
    <property type="protein sequence ID" value="OBQ46268.1"/>
    <property type="molecule type" value="Genomic_DNA"/>
</dbReference>
<dbReference type="OrthoDB" id="8554767at2"/>
<feature type="transmembrane region" description="Helical" evidence="2">
    <location>
        <begin position="119"/>
        <end position="139"/>
    </location>
</feature>
<gene>
    <name evidence="4" type="ORF">SP90_13310</name>
</gene>
<feature type="transmembrane region" description="Helical" evidence="2">
    <location>
        <begin position="151"/>
        <end position="170"/>
    </location>
</feature>
<evidence type="ECO:0000256" key="2">
    <source>
        <dbReference type="SAM" id="Phobius"/>
    </source>
</evidence>
<dbReference type="Proteomes" id="UP000091979">
    <property type="component" value="Unassembled WGS sequence"/>
</dbReference>
<dbReference type="RefSeq" id="WP_066857191.1">
    <property type="nucleotide sequence ID" value="NZ_JXMS01000027.1"/>
</dbReference>
<sequence>MFAIRELYAAFTITAILSTGILLWLYVSTLSTRGVLYWAAAMCSFSVGQLLIIFRGYVPFYISSIVAYDILLLGIFLLWLGVRNFLTLQISKKIYVFGLLSIIALTTLIYWFSVPAPNIAGRIGALNLMVLPYAIAITHNLLTNTKKYQSTWILGLATVVSSIIYITRIANAFSPLVFDNYVISGWNTVYAIWAITYLIIATASFVMMAIENKQQALSVLSHKDTLTGLFNLRAFNAMTTTQDNATISSSNSMGLFLVEIDDLDHINETYGDIVVDSLLKNTAVRLSNFLRAEDLIFRISHRRFLILSPNCPPAQTLQFAERIRLDIENSPLHIDDLTVPFTITIGCAASGASAYSVNSLYSQADSALNAAASRGINNTAMFAE</sequence>
<reference evidence="4 5" key="1">
    <citation type="submission" date="2015-01" db="EMBL/GenBank/DDBJ databases">
        <title>Desulfovibrio sp. JC271 draft genome sequence.</title>
        <authorList>
            <person name="Shivani Y."/>
            <person name="Subhash Y."/>
            <person name="Sasikala C."/>
            <person name="Ramana C.V."/>
        </authorList>
    </citation>
    <scope>NUCLEOTIDE SEQUENCE [LARGE SCALE GENOMIC DNA]</scope>
    <source>
        <strain evidence="4 5">JC271</strain>
    </source>
</reference>
<protein>
    <recommendedName>
        <fullName evidence="1">diguanylate cyclase</fullName>
        <ecNumber evidence="1">2.7.7.65</ecNumber>
    </recommendedName>
</protein>
<feature type="transmembrane region" description="Helical" evidence="2">
    <location>
        <begin position="94"/>
        <end position="113"/>
    </location>
</feature>
<feature type="transmembrane region" description="Helical" evidence="2">
    <location>
        <begin position="190"/>
        <end position="210"/>
    </location>
</feature>
<evidence type="ECO:0000256" key="1">
    <source>
        <dbReference type="ARBA" id="ARBA00012528"/>
    </source>
</evidence>